<dbReference type="InterPro" id="IPR027443">
    <property type="entry name" value="IPNS-like_sf"/>
</dbReference>
<sequence>MEFTMGSLPVANVQALAAVSRDVPERYIRPEAGAHPVVADCGVDIPVIDFSRFLDPNSSRDESSKLHLACQNWGFFQVAYMSTLINHTVPKEVIEKMKLDVREFFQLPLEEKRQLAQVTGDVQGYGQLFVVSKDQKLDWADVLYLNTQPAPERCLRFIDIINTCMELFFAVTCSYYCTLTVDSNLRAALDNYSVELKNLADRLLEIMAKNLELNPDVVTDKFKVGIQSIRFNYYPPCPQADKVLGFSQHSDADLITLVLQVNQVQGLQIKRSGEWFPVKPLPGAFIVNVGDIFEVNPPLNSSCAPTSDVLLRVCNLLRKI</sequence>
<dbReference type="GO" id="GO:0046872">
    <property type="term" value="F:metal ion binding"/>
    <property type="evidence" value="ECO:0007669"/>
    <property type="project" value="UniProtKB-KW"/>
</dbReference>
<comment type="similarity">
    <text evidence="1 5">Belongs to the iron/ascorbate-dependent oxidoreductase family.</text>
</comment>
<dbReference type="Pfam" id="PF14226">
    <property type="entry name" value="DIOX_N"/>
    <property type="match status" value="1"/>
</dbReference>
<evidence type="ECO:0000256" key="5">
    <source>
        <dbReference type="RuleBase" id="RU003682"/>
    </source>
</evidence>
<evidence type="ECO:0000313" key="7">
    <source>
        <dbReference type="EMBL" id="RZR71289.1"/>
    </source>
</evidence>
<evidence type="ECO:0000256" key="2">
    <source>
        <dbReference type="ARBA" id="ARBA00022723"/>
    </source>
</evidence>
<evidence type="ECO:0000256" key="1">
    <source>
        <dbReference type="ARBA" id="ARBA00008056"/>
    </source>
</evidence>
<dbReference type="AlphaFoldDB" id="A0A445MAP2"/>
<gene>
    <name evidence="7" type="ORF">BHM03_00004336</name>
</gene>
<keyword evidence="3 5" id="KW-0560">Oxidoreductase</keyword>
<dbReference type="Proteomes" id="UP000290560">
    <property type="component" value="Unassembled WGS sequence"/>
</dbReference>
<dbReference type="PANTHER" id="PTHR47991">
    <property type="entry name" value="OXOGLUTARATE/IRON-DEPENDENT DIOXYGENASE"/>
    <property type="match status" value="1"/>
</dbReference>
<dbReference type="InterPro" id="IPR044861">
    <property type="entry name" value="IPNS-like_FE2OG_OXY"/>
</dbReference>
<dbReference type="SUPFAM" id="SSF51197">
    <property type="entry name" value="Clavaminate synthase-like"/>
    <property type="match status" value="1"/>
</dbReference>
<keyword evidence="2 5" id="KW-0479">Metal-binding</keyword>
<evidence type="ECO:0000259" key="6">
    <source>
        <dbReference type="PROSITE" id="PS51471"/>
    </source>
</evidence>
<dbReference type="EMBL" id="KV875512">
    <property type="protein sequence ID" value="RZR71289.1"/>
    <property type="molecule type" value="Genomic_DNA"/>
</dbReference>
<evidence type="ECO:0000256" key="4">
    <source>
        <dbReference type="ARBA" id="ARBA00023004"/>
    </source>
</evidence>
<keyword evidence="4 5" id="KW-0408">Iron</keyword>
<dbReference type="GO" id="GO:0016491">
    <property type="term" value="F:oxidoreductase activity"/>
    <property type="evidence" value="ECO:0007669"/>
    <property type="project" value="UniProtKB-KW"/>
</dbReference>
<dbReference type="PROSITE" id="PS51471">
    <property type="entry name" value="FE2OG_OXY"/>
    <property type="match status" value="1"/>
</dbReference>
<evidence type="ECO:0000256" key="3">
    <source>
        <dbReference type="ARBA" id="ARBA00023002"/>
    </source>
</evidence>
<dbReference type="InterPro" id="IPR050295">
    <property type="entry name" value="Plant_2OG-oxidoreductases"/>
</dbReference>
<dbReference type="Gene3D" id="2.60.120.330">
    <property type="entry name" value="B-lactam Antibiotic, Isopenicillin N Synthase, Chain"/>
    <property type="match status" value="1"/>
</dbReference>
<name>A0A445MAP2_ENSVE</name>
<dbReference type="InterPro" id="IPR026992">
    <property type="entry name" value="DIOX_N"/>
</dbReference>
<accession>A0A445MAP2</accession>
<dbReference type="InterPro" id="IPR005123">
    <property type="entry name" value="Oxoglu/Fe-dep_dioxygenase_dom"/>
</dbReference>
<feature type="domain" description="Fe2OG dioxygenase" evidence="6">
    <location>
        <begin position="225"/>
        <end position="320"/>
    </location>
</feature>
<organism evidence="7">
    <name type="scientific">Ensete ventricosum</name>
    <name type="common">Abyssinian banana</name>
    <name type="synonym">Musa ensete</name>
    <dbReference type="NCBI Taxonomy" id="4639"/>
    <lineage>
        <taxon>Eukaryota</taxon>
        <taxon>Viridiplantae</taxon>
        <taxon>Streptophyta</taxon>
        <taxon>Embryophyta</taxon>
        <taxon>Tracheophyta</taxon>
        <taxon>Spermatophyta</taxon>
        <taxon>Magnoliopsida</taxon>
        <taxon>Liliopsida</taxon>
        <taxon>Zingiberales</taxon>
        <taxon>Musaceae</taxon>
        <taxon>Ensete</taxon>
    </lineage>
</organism>
<reference evidence="7" key="1">
    <citation type="journal article" date="2018" name="Data Brief">
        <title>Genome sequence data from 17 accessions of Ensete ventricosum, a staple food crop for millions in Ethiopia.</title>
        <authorList>
            <person name="Yemataw Z."/>
            <person name="Muzemil S."/>
            <person name="Ambachew D."/>
            <person name="Tripathi L."/>
            <person name="Tesfaye K."/>
            <person name="Chala A."/>
            <person name="Farbos A."/>
            <person name="O'Neill P."/>
            <person name="Moore K."/>
            <person name="Grant M."/>
            <person name="Studholme D.J."/>
        </authorList>
    </citation>
    <scope>NUCLEOTIDE SEQUENCE [LARGE SCALE GENOMIC DNA]</scope>
    <source>
        <tissue evidence="7">Leaf</tissue>
    </source>
</reference>
<proteinExistence type="inferred from homology"/>
<dbReference type="Pfam" id="PF03171">
    <property type="entry name" value="2OG-FeII_Oxy"/>
    <property type="match status" value="1"/>
</dbReference>
<dbReference type="FunFam" id="2.60.120.330:FF:000079">
    <property type="entry name" value="Protein SRG1"/>
    <property type="match status" value="1"/>
</dbReference>
<protein>
    <recommendedName>
        <fullName evidence="6">Fe2OG dioxygenase domain-containing protein</fullName>
    </recommendedName>
</protein>